<dbReference type="Pfam" id="PF07841">
    <property type="entry name" value="DM4_12"/>
    <property type="match status" value="1"/>
</dbReference>
<proteinExistence type="predicted"/>
<organism evidence="1 2">
    <name type="scientific">Ceratosolen solmsi marchali</name>
    <dbReference type="NCBI Taxonomy" id="326594"/>
    <lineage>
        <taxon>Eukaryota</taxon>
        <taxon>Metazoa</taxon>
        <taxon>Ecdysozoa</taxon>
        <taxon>Arthropoda</taxon>
        <taxon>Hexapoda</taxon>
        <taxon>Insecta</taxon>
        <taxon>Pterygota</taxon>
        <taxon>Neoptera</taxon>
        <taxon>Endopterygota</taxon>
        <taxon>Hymenoptera</taxon>
        <taxon>Apocrita</taxon>
        <taxon>Proctotrupomorpha</taxon>
        <taxon>Chalcidoidea</taxon>
        <taxon>Agaonidae</taxon>
        <taxon>Agaoninae</taxon>
        <taxon>Ceratosolen</taxon>
    </lineage>
</organism>
<dbReference type="Proteomes" id="UP000695007">
    <property type="component" value="Unplaced"/>
</dbReference>
<dbReference type="RefSeq" id="XP_011499299.1">
    <property type="nucleotide sequence ID" value="XM_011500997.1"/>
</dbReference>
<gene>
    <name evidence="2" type="primary">LOC105363329</name>
</gene>
<dbReference type="GeneID" id="105363329"/>
<sequence>MSAPGLIAPMTLQLIFGIGTPLQLERESVIVGAFTKLIYALPSNASELTEPGVVYGREEPPRTSRWSLYERLAKLLELYGLGDGRSCVLRAICEAASMPFEHREGLLQRLLQTFLSPSSTLERHEEYRDREYEAAERLGARVGDNCHALYPECRTSFLDLFSSVRSLLLPESLE</sequence>
<dbReference type="PANTHER" id="PTHR21398:SF21">
    <property type="entry name" value="AGAP004005-PA"/>
    <property type="match status" value="1"/>
</dbReference>
<protein>
    <submittedName>
        <fullName evidence="2">Uncharacterized protein LOC105363329</fullName>
    </submittedName>
</protein>
<name>A0AAJ6YJN7_9HYME</name>
<dbReference type="InterPro" id="IPR006631">
    <property type="entry name" value="DM4_12"/>
</dbReference>
<keyword evidence="1" id="KW-1185">Reference proteome</keyword>
<evidence type="ECO:0000313" key="2">
    <source>
        <dbReference type="RefSeq" id="XP_011499299.1"/>
    </source>
</evidence>
<dbReference type="AlphaFoldDB" id="A0AAJ6YJN7"/>
<dbReference type="SMART" id="SM00718">
    <property type="entry name" value="DM4_12"/>
    <property type="match status" value="1"/>
</dbReference>
<reference evidence="2" key="1">
    <citation type="submission" date="2025-08" db="UniProtKB">
        <authorList>
            <consortium name="RefSeq"/>
        </authorList>
    </citation>
    <scope>IDENTIFICATION</scope>
</reference>
<dbReference type="PANTHER" id="PTHR21398">
    <property type="entry name" value="AGAP007094-PA"/>
    <property type="match status" value="1"/>
</dbReference>
<accession>A0AAJ6YJN7</accession>
<evidence type="ECO:0000313" key="1">
    <source>
        <dbReference type="Proteomes" id="UP000695007"/>
    </source>
</evidence>
<dbReference type="KEGG" id="csol:105363329"/>